<dbReference type="Proteomes" id="UP000249229">
    <property type="component" value="Unassembled WGS sequence"/>
</dbReference>
<evidence type="ECO:0008006" key="10">
    <source>
        <dbReference type="Google" id="ProtNLM"/>
    </source>
</evidence>
<proteinExistence type="inferred from homology"/>
<accession>A0A2W5R403</accession>
<feature type="transmembrane region" description="Helical" evidence="7">
    <location>
        <begin position="266"/>
        <end position="284"/>
    </location>
</feature>
<organism evidence="8 9">
    <name type="scientific">Sphingomonas taxi</name>
    <dbReference type="NCBI Taxonomy" id="1549858"/>
    <lineage>
        <taxon>Bacteria</taxon>
        <taxon>Pseudomonadati</taxon>
        <taxon>Pseudomonadota</taxon>
        <taxon>Alphaproteobacteria</taxon>
        <taxon>Sphingomonadales</taxon>
        <taxon>Sphingomonadaceae</taxon>
        <taxon>Sphingomonas</taxon>
    </lineage>
</organism>
<evidence type="ECO:0000256" key="1">
    <source>
        <dbReference type="ARBA" id="ARBA00004651"/>
    </source>
</evidence>
<dbReference type="EMBL" id="QFQI01000021">
    <property type="protein sequence ID" value="PZQ58170.1"/>
    <property type="molecule type" value="Genomic_DNA"/>
</dbReference>
<dbReference type="InterPro" id="IPR050833">
    <property type="entry name" value="Poly_Biosynth_Transport"/>
</dbReference>
<feature type="transmembrane region" description="Helical" evidence="7">
    <location>
        <begin position="143"/>
        <end position="163"/>
    </location>
</feature>
<evidence type="ECO:0000313" key="8">
    <source>
        <dbReference type="EMBL" id="PZQ58170.1"/>
    </source>
</evidence>
<evidence type="ECO:0000256" key="2">
    <source>
        <dbReference type="ARBA" id="ARBA00007430"/>
    </source>
</evidence>
<keyword evidence="5 7" id="KW-1133">Transmembrane helix</keyword>
<dbReference type="GO" id="GO:0005886">
    <property type="term" value="C:plasma membrane"/>
    <property type="evidence" value="ECO:0007669"/>
    <property type="project" value="UniProtKB-SubCell"/>
</dbReference>
<keyword evidence="6 7" id="KW-0472">Membrane</keyword>
<evidence type="ECO:0000256" key="7">
    <source>
        <dbReference type="SAM" id="Phobius"/>
    </source>
</evidence>
<feature type="transmembrane region" description="Helical" evidence="7">
    <location>
        <begin position="199"/>
        <end position="220"/>
    </location>
</feature>
<feature type="transmembrane region" description="Helical" evidence="7">
    <location>
        <begin position="290"/>
        <end position="309"/>
    </location>
</feature>
<protein>
    <recommendedName>
        <fullName evidence="10">Polysaccharide biosynthesis protein</fullName>
    </recommendedName>
</protein>
<evidence type="ECO:0000256" key="4">
    <source>
        <dbReference type="ARBA" id="ARBA00022692"/>
    </source>
</evidence>
<comment type="subcellular location">
    <subcellularLocation>
        <location evidence="1">Cell membrane</location>
        <topology evidence="1">Multi-pass membrane protein</topology>
    </subcellularLocation>
</comment>
<name>A0A2W5R403_9SPHN</name>
<feature type="transmembrane region" description="Helical" evidence="7">
    <location>
        <begin position="471"/>
        <end position="494"/>
    </location>
</feature>
<feature type="transmembrane region" description="Helical" evidence="7">
    <location>
        <begin position="169"/>
        <end position="187"/>
    </location>
</feature>
<dbReference type="PANTHER" id="PTHR30250:SF10">
    <property type="entry name" value="LIPOPOLYSACCHARIDE BIOSYNTHESIS PROTEIN WZXC"/>
    <property type="match status" value="1"/>
</dbReference>
<sequence>MAGSRAVARARRMSRREDAEALVDGAQAAIGDEGTAEVIGAPAQADPAPGVWRRLLARVPRSAAAGEVGWVTISYAVGQAMRLATNIVLARLLAPQLFGIMLIVNTLRTGIELLSDIGISHNIISNPRGAEPAFFNTAYTLQIIRGAVLGVAVLVLAVPISRIYQQPELTALVPLMSVLFVLSALQAPSRFLMMKQGEVRAYAISDIALAVGSLVIHVALALYTRSIWALFLGLILTTALQSIVTHLLMERGVLKLQLDRTCMREILSFGKWVFVSSLIYFLAINYDRLYFAKAIPFAVLGVYGVARTFSDTATQLIQRVGSILIYPKIAASGQQGWALRAALAPVRARALLLIAVPLSLGVAVSDRVITLLYDARYHAAAAMLPVLMLGVWFSVLSTIGDAVMMGTGRPAHSARANLAKFVFTCAGLPLALAWNGMLAALLVIAGGDLVRYLSLALSERAHKVSFGRQDAALTLLLAGMVVVWRTILVTLGLAPDAATFWSYAATLHG</sequence>
<evidence type="ECO:0000256" key="3">
    <source>
        <dbReference type="ARBA" id="ARBA00022475"/>
    </source>
</evidence>
<keyword evidence="3" id="KW-1003">Cell membrane</keyword>
<feature type="transmembrane region" description="Helical" evidence="7">
    <location>
        <begin position="350"/>
        <end position="373"/>
    </location>
</feature>
<gene>
    <name evidence="8" type="ORF">DI544_14885</name>
</gene>
<evidence type="ECO:0000256" key="5">
    <source>
        <dbReference type="ARBA" id="ARBA00022989"/>
    </source>
</evidence>
<dbReference type="PANTHER" id="PTHR30250">
    <property type="entry name" value="PST FAMILY PREDICTED COLANIC ACID TRANSPORTER"/>
    <property type="match status" value="1"/>
</dbReference>
<feature type="transmembrane region" description="Helical" evidence="7">
    <location>
        <begin position="379"/>
        <end position="400"/>
    </location>
</feature>
<reference evidence="8 9" key="1">
    <citation type="submission" date="2017-08" db="EMBL/GenBank/DDBJ databases">
        <title>Infants hospitalized years apart are colonized by the same room-sourced microbial strains.</title>
        <authorList>
            <person name="Brooks B."/>
            <person name="Olm M.R."/>
            <person name="Firek B.A."/>
            <person name="Baker R."/>
            <person name="Thomas B.C."/>
            <person name="Morowitz M.J."/>
            <person name="Banfield J.F."/>
        </authorList>
    </citation>
    <scope>NUCLEOTIDE SEQUENCE [LARGE SCALE GENOMIC DNA]</scope>
    <source>
        <strain evidence="8">S2_005_001_R1_22</strain>
    </source>
</reference>
<feature type="transmembrane region" description="Helical" evidence="7">
    <location>
        <begin position="226"/>
        <end position="245"/>
    </location>
</feature>
<dbReference type="Pfam" id="PF13440">
    <property type="entry name" value="Polysacc_synt_3"/>
    <property type="match status" value="1"/>
</dbReference>
<evidence type="ECO:0000313" key="9">
    <source>
        <dbReference type="Proteomes" id="UP000249229"/>
    </source>
</evidence>
<dbReference type="AlphaFoldDB" id="A0A2W5R403"/>
<keyword evidence="4 7" id="KW-0812">Transmembrane</keyword>
<evidence type="ECO:0000256" key="6">
    <source>
        <dbReference type="ARBA" id="ARBA00023136"/>
    </source>
</evidence>
<comment type="similarity">
    <text evidence="2">Belongs to the polysaccharide synthase family.</text>
</comment>
<comment type="caution">
    <text evidence="8">The sequence shown here is derived from an EMBL/GenBank/DDBJ whole genome shotgun (WGS) entry which is preliminary data.</text>
</comment>
<feature type="transmembrane region" description="Helical" evidence="7">
    <location>
        <begin position="421"/>
        <end position="445"/>
    </location>
</feature>